<proteinExistence type="predicted"/>
<dbReference type="GO" id="GO:0034993">
    <property type="term" value="C:meiotic nuclear membrane microtubule tethering complex"/>
    <property type="evidence" value="ECO:0007669"/>
    <property type="project" value="TreeGrafter"/>
</dbReference>
<evidence type="ECO:0000313" key="8">
    <source>
        <dbReference type="Proteomes" id="UP000053558"/>
    </source>
</evidence>
<dbReference type="PANTHER" id="PTHR12911:SF8">
    <property type="entry name" value="KLAROID PROTEIN-RELATED"/>
    <property type="match status" value="1"/>
</dbReference>
<dbReference type="InterPro" id="IPR012919">
    <property type="entry name" value="SUN_dom"/>
</dbReference>
<protein>
    <recommendedName>
        <fullName evidence="6">SUN domain-containing protein</fullName>
    </recommendedName>
</protein>
<evidence type="ECO:0000256" key="3">
    <source>
        <dbReference type="ARBA" id="ARBA00022989"/>
    </source>
</evidence>
<comment type="caution">
    <text evidence="7">The sequence shown here is derived from an EMBL/GenBank/DDBJ whole genome shotgun (WGS) entry which is preliminary data.</text>
</comment>
<evidence type="ECO:0000313" key="7">
    <source>
        <dbReference type="EMBL" id="EIW77638.1"/>
    </source>
</evidence>
<comment type="subcellular location">
    <subcellularLocation>
        <location evidence="1">Membrane</location>
    </subcellularLocation>
</comment>
<dbReference type="InterPro" id="IPR045119">
    <property type="entry name" value="SUN1-5"/>
</dbReference>
<evidence type="ECO:0000256" key="1">
    <source>
        <dbReference type="ARBA" id="ARBA00004370"/>
    </source>
</evidence>
<dbReference type="RefSeq" id="XP_007771860.1">
    <property type="nucleotide sequence ID" value="XM_007773670.1"/>
</dbReference>
<keyword evidence="4" id="KW-0472">Membrane</keyword>
<dbReference type="PANTHER" id="PTHR12911">
    <property type="entry name" value="SAD1/UNC-84-LIKE PROTEIN-RELATED"/>
    <property type="match status" value="1"/>
</dbReference>
<evidence type="ECO:0000256" key="5">
    <source>
        <dbReference type="SAM" id="MobiDB-lite"/>
    </source>
</evidence>
<keyword evidence="3" id="KW-1133">Transmembrane helix</keyword>
<evidence type="ECO:0000259" key="6">
    <source>
        <dbReference type="PROSITE" id="PS51469"/>
    </source>
</evidence>
<dbReference type="PROSITE" id="PS51469">
    <property type="entry name" value="SUN"/>
    <property type="match status" value="1"/>
</dbReference>
<keyword evidence="8" id="KW-1185">Reference proteome</keyword>
<dbReference type="GO" id="GO:0043495">
    <property type="term" value="F:protein-membrane adaptor activity"/>
    <property type="evidence" value="ECO:0007669"/>
    <property type="project" value="TreeGrafter"/>
</dbReference>
<keyword evidence="2" id="KW-0812">Transmembrane</keyword>
<sequence>MQKSKLTYYTRNNARQNALGEHPSAYLSINDETRLDEFVSFSQYKPELAAAVLHLNLRFGTGKVLLHQLRHCLLLCENITTLELVIGGASSRNITQLLRDARFPRLVSFSTNASHEAVASFLGEHPRLFDISIGRCESAANCTLRTHPFPNLSTVAGPLASPSSPSRHVHEVKTHLTKNVLRSPTRIFKKLTPPGSHISRLTMDFYPSDVRILRKLSAIEGLRILKLIERPWSENETEAQQMVRPWSNVRSWARDLRALDTLERLLIRTRANLVTTSIESERKQEERQIISSWTKGEGRYSLRDECPHLKLRRVTLWYLADSVGQVMSYWDKHGGEHTGSSTNNVKYRGKATLLIVFILDSQTTQTWATDAFKLKLTRMVQSESRREDEVGPGPGTGGRQQRQVTANSVLSETSWTLPSRPARSKEASDNEELFAWQNASRIHDTRLASWTARHTAIALACAMCLSYLLRDLSLLWPFQYDSVFPRGSICNTDPNITNERLAVLEGAVSNLQRTNSDLLGMVEALLQERSPSESVNLPDFASRAAGATINHRLTLGASTKRTWLDAIFPPNPPPSYPPETILAPNNPIGTCWRFNSASGQIAINLPEEIVISHISIAHAPPSPSTFLTLAPRTIVLWGLVDVANEHYEGGTGPAFRGEADSFVLLHTFQYDIYSAQATQTFMLPEENRILGVGFRIVVIEVVDNWGDPSATCLYHVGVHGEKFALASM</sequence>
<feature type="region of interest" description="Disordered" evidence="5">
    <location>
        <begin position="383"/>
        <end position="409"/>
    </location>
</feature>
<dbReference type="AlphaFoldDB" id="A0A5M3MEJ3"/>
<dbReference type="OrthoDB" id="342281at2759"/>
<organism evidence="7 8">
    <name type="scientific">Coniophora puteana (strain RWD-64-598)</name>
    <name type="common">Brown rot fungus</name>
    <dbReference type="NCBI Taxonomy" id="741705"/>
    <lineage>
        <taxon>Eukaryota</taxon>
        <taxon>Fungi</taxon>
        <taxon>Dikarya</taxon>
        <taxon>Basidiomycota</taxon>
        <taxon>Agaricomycotina</taxon>
        <taxon>Agaricomycetes</taxon>
        <taxon>Agaricomycetidae</taxon>
        <taxon>Boletales</taxon>
        <taxon>Coniophorineae</taxon>
        <taxon>Coniophoraceae</taxon>
        <taxon>Coniophora</taxon>
    </lineage>
</organism>
<gene>
    <name evidence="7" type="ORF">CONPUDRAFT_75469</name>
</gene>
<dbReference type="EMBL" id="JH711583">
    <property type="protein sequence ID" value="EIW77638.1"/>
    <property type="molecule type" value="Genomic_DNA"/>
</dbReference>
<dbReference type="GeneID" id="19209359"/>
<evidence type="ECO:0000256" key="2">
    <source>
        <dbReference type="ARBA" id="ARBA00022692"/>
    </source>
</evidence>
<feature type="domain" description="SUN" evidence="6">
    <location>
        <begin position="514"/>
        <end position="723"/>
    </location>
</feature>
<accession>A0A5M3MEJ3</accession>
<dbReference type="Gene3D" id="2.60.120.260">
    <property type="entry name" value="Galactose-binding domain-like"/>
    <property type="match status" value="1"/>
</dbReference>
<name>A0A5M3MEJ3_CONPW</name>
<reference evidence="8" key="1">
    <citation type="journal article" date="2012" name="Science">
        <title>The Paleozoic origin of enzymatic lignin decomposition reconstructed from 31 fungal genomes.</title>
        <authorList>
            <person name="Floudas D."/>
            <person name="Binder M."/>
            <person name="Riley R."/>
            <person name="Barry K."/>
            <person name="Blanchette R.A."/>
            <person name="Henrissat B."/>
            <person name="Martinez A.T."/>
            <person name="Otillar R."/>
            <person name="Spatafora J.W."/>
            <person name="Yadav J.S."/>
            <person name="Aerts A."/>
            <person name="Benoit I."/>
            <person name="Boyd A."/>
            <person name="Carlson A."/>
            <person name="Copeland A."/>
            <person name="Coutinho P.M."/>
            <person name="de Vries R.P."/>
            <person name="Ferreira P."/>
            <person name="Findley K."/>
            <person name="Foster B."/>
            <person name="Gaskell J."/>
            <person name="Glotzer D."/>
            <person name="Gorecki P."/>
            <person name="Heitman J."/>
            <person name="Hesse C."/>
            <person name="Hori C."/>
            <person name="Igarashi K."/>
            <person name="Jurgens J.A."/>
            <person name="Kallen N."/>
            <person name="Kersten P."/>
            <person name="Kohler A."/>
            <person name="Kuees U."/>
            <person name="Kumar T.K.A."/>
            <person name="Kuo A."/>
            <person name="LaButti K."/>
            <person name="Larrondo L.F."/>
            <person name="Lindquist E."/>
            <person name="Ling A."/>
            <person name="Lombard V."/>
            <person name="Lucas S."/>
            <person name="Lundell T."/>
            <person name="Martin R."/>
            <person name="McLaughlin D.J."/>
            <person name="Morgenstern I."/>
            <person name="Morin E."/>
            <person name="Murat C."/>
            <person name="Nagy L.G."/>
            <person name="Nolan M."/>
            <person name="Ohm R.A."/>
            <person name="Patyshakuliyeva A."/>
            <person name="Rokas A."/>
            <person name="Ruiz-Duenas F.J."/>
            <person name="Sabat G."/>
            <person name="Salamov A."/>
            <person name="Samejima M."/>
            <person name="Schmutz J."/>
            <person name="Slot J.C."/>
            <person name="St John F."/>
            <person name="Stenlid J."/>
            <person name="Sun H."/>
            <person name="Sun S."/>
            <person name="Syed K."/>
            <person name="Tsang A."/>
            <person name="Wiebenga A."/>
            <person name="Young D."/>
            <person name="Pisabarro A."/>
            <person name="Eastwood D.C."/>
            <person name="Martin F."/>
            <person name="Cullen D."/>
            <person name="Grigoriev I.V."/>
            <person name="Hibbett D.S."/>
        </authorList>
    </citation>
    <scope>NUCLEOTIDE SEQUENCE [LARGE SCALE GENOMIC DNA]</scope>
    <source>
        <strain evidence="8">RWD-64-598 SS2</strain>
    </source>
</reference>
<evidence type="ECO:0000256" key="4">
    <source>
        <dbReference type="ARBA" id="ARBA00023136"/>
    </source>
</evidence>
<dbReference type="KEGG" id="cput:CONPUDRAFT_75469"/>
<dbReference type="Proteomes" id="UP000053558">
    <property type="component" value="Unassembled WGS sequence"/>
</dbReference>
<dbReference type="Pfam" id="PF07738">
    <property type="entry name" value="Sad1_UNC"/>
    <property type="match status" value="1"/>
</dbReference>